<dbReference type="EMBL" id="CANHGI010000003">
    <property type="protein sequence ID" value="CAI5446352.1"/>
    <property type="molecule type" value="Genomic_DNA"/>
</dbReference>
<keyword evidence="3" id="KW-1185">Reference proteome</keyword>
<evidence type="ECO:0000313" key="2">
    <source>
        <dbReference type="EMBL" id="CAI5446352.1"/>
    </source>
</evidence>
<feature type="signal peptide" evidence="1">
    <location>
        <begin position="1"/>
        <end position="22"/>
    </location>
</feature>
<protein>
    <recommendedName>
        <fullName evidence="4">C-type lectin domain-containing protein</fullName>
    </recommendedName>
</protein>
<dbReference type="InterPro" id="IPR016187">
    <property type="entry name" value="CTDL_fold"/>
</dbReference>
<gene>
    <name evidence="2" type="ORF">CAMP_LOCUS8989</name>
</gene>
<comment type="caution">
    <text evidence="2">The sequence shown here is derived from an EMBL/GenBank/DDBJ whole genome shotgun (WGS) entry which is preliminary data.</text>
</comment>
<dbReference type="PANTHER" id="PTHR23124">
    <property type="entry name" value="C-TYPE LECTIN DOMAIN-CONTAINING PROTEIN-RELATED-RELATED"/>
    <property type="match status" value="1"/>
</dbReference>
<keyword evidence="1" id="KW-0732">Signal</keyword>
<sequence>MISYFFIVIIFLPTIDVAFYEADSDNSECYDDEDSTSNVTTTTQGPTETYTFPSTTALNSYWRCDQGFRMFKRTLGYWCIIDYSNYTIYPNNIYFNRMQGHEYCSELYGGILTGIASTEERNEIFTWMNSTYGPDGVLFVGAQKYSTCRDVNSVNFTRRCVDDNAFFYYNATYQFLPEDDADYGWADNYPTNPNNAANEDLIYGVFNNSAKGVTDVIGNDRRAGALCGKPAVEVFF</sequence>
<evidence type="ECO:0008006" key="4">
    <source>
        <dbReference type="Google" id="ProtNLM"/>
    </source>
</evidence>
<proteinExistence type="predicted"/>
<dbReference type="Proteomes" id="UP001152747">
    <property type="component" value="Unassembled WGS sequence"/>
</dbReference>
<evidence type="ECO:0000313" key="3">
    <source>
        <dbReference type="Proteomes" id="UP001152747"/>
    </source>
</evidence>
<accession>A0A9P1IN91</accession>
<organism evidence="2 3">
    <name type="scientific">Caenorhabditis angaria</name>
    <dbReference type="NCBI Taxonomy" id="860376"/>
    <lineage>
        <taxon>Eukaryota</taxon>
        <taxon>Metazoa</taxon>
        <taxon>Ecdysozoa</taxon>
        <taxon>Nematoda</taxon>
        <taxon>Chromadorea</taxon>
        <taxon>Rhabditida</taxon>
        <taxon>Rhabditina</taxon>
        <taxon>Rhabditomorpha</taxon>
        <taxon>Rhabditoidea</taxon>
        <taxon>Rhabditidae</taxon>
        <taxon>Peloderinae</taxon>
        <taxon>Caenorhabditis</taxon>
    </lineage>
</organism>
<evidence type="ECO:0000256" key="1">
    <source>
        <dbReference type="SAM" id="SignalP"/>
    </source>
</evidence>
<name>A0A9P1IN91_9PELO</name>
<feature type="chain" id="PRO_5040299057" description="C-type lectin domain-containing protein" evidence="1">
    <location>
        <begin position="23"/>
        <end position="236"/>
    </location>
</feature>
<dbReference type="SUPFAM" id="SSF56436">
    <property type="entry name" value="C-type lectin-like"/>
    <property type="match status" value="1"/>
</dbReference>
<dbReference type="AlphaFoldDB" id="A0A9P1IN91"/>
<reference evidence="2" key="1">
    <citation type="submission" date="2022-11" db="EMBL/GenBank/DDBJ databases">
        <authorList>
            <person name="Kikuchi T."/>
        </authorList>
    </citation>
    <scope>NUCLEOTIDE SEQUENCE</scope>
    <source>
        <strain evidence="2">PS1010</strain>
    </source>
</reference>